<feature type="binding site" evidence="5">
    <location>
        <position position="153"/>
    </location>
    <ligand>
        <name>molybdate</name>
        <dbReference type="ChEBI" id="CHEBI:36264"/>
    </ligand>
</feature>
<organism evidence="6 7">
    <name type="scientific">Bacillus toyonensis</name>
    <dbReference type="NCBI Taxonomy" id="155322"/>
    <lineage>
        <taxon>Bacteria</taxon>
        <taxon>Bacillati</taxon>
        <taxon>Bacillota</taxon>
        <taxon>Bacilli</taxon>
        <taxon>Bacillales</taxon>
        <taxon>Bacillaceae</taxon>
        <taxon>Bacillus</taxon>
        <taxon>Bacillus cereus group</taxon>
    </lineage>
</organism>
<feature type="binding site" evidence="5">
    <location>
        <position position="44"/>
    </location>
    <ligand>
        <name>molybdate</name>
        <dbReference type="ChEBI" id="CHEBI:36264"/>
    </ligand>
</feature>
<keyword evidence="2 5" id="KW-0500">Molybdenum</keyword>
<keyword evidence="3 5" id="KW-0479">Metal-binding</keyword>
<evidence type="ECO:0000256" key="3">
    <source>
        <dbReference type="ARBA" id="ARBA00022723"/>
    </source>
</evidence>
<feature type="binding site" evidence="5">
    <location>
        <position position="198"/>
    </location>
    <ligand>
        <name>molybdate</name>
        <dbReference type="ChEBI" id="CHEBI:36264"/>
    </ligand>
</feature>
<comment type="caution">
    <text evidence="6">The sequence shown here is derived from an EMBL/GenBank/DDBJ whole genome shotgun (WGS) entry which is preliminary data.</text>
</comment>
<keyword evidence="4" id="KW-0732">Signal</keyword>
<feature type="binding site" evidence="5">
    <location>
        <position position="72"/>
    </location>
    <ligand>
        <name>molybdate</name>
        <dbReference type="ChEBI" id="CHEBI:36264"/>
    </ligand>
</feature>
<feature type="binding site" evidence="5">
    <location>
        <position position="180"/>
    </location>
    <ligand>
        <name>molybdate</name>
        <dbReference type="ChEBI" id="CHEBI:36264"/>
    </ligand>
</feature>
<dbReference type="InterPro" id="IPR050682">
    <property type="entry name" value="ModA/WtpA"/>
</dbReference>
<dbReference type="GO" id="GO:0030973">
    <property type="term" value="F:molybdate ion binding"/>
    <property type="evidence" value="ECO:0007669"/>
    <property type="project" value="TreeGrafter"/>
</dbReference>
<evidence type="ECO:0000313" key="7">
    <source>
        <dbReference type="Proteomes" id="UP000225320"/>
    </source>
</evidence>
<proteinExistence type="inferred from homology"/>
<dbReference type="InterPro" id="IPR005950">
    <property type="entry name" value="ModA"/>
</dbReference>
<dbReference type="PANTHER" id="PTHR30632:SF0">
    <property type="entry name" value="SULFATE-BINDING PROTEIN"/>
    <property type="match status" value="1"/>
</dbReference>
<dbReference type="GO" id="GO:0046872">
    <property type="term" value="F:metal ion binding"/>
    <property type="evidence" value="ECO:0007669"/>
    <property type="project" value="UniProtKB-KW"/>
</dbReference>
<dbReference type="PIRSF" id="PIRSF004846">
    <property type="entry name" value="ModA"/>
    <property type="match status" value="1"/>
</dbReference>
<dbReference type="AlphaFoldDB" id="A0A2B7VC29"/>
<evidence type="ECO:0000256" key="4">
    <source>
        <dbReference type="ARBA" id="ARBA00022729"/>
    </source>
</evidence>
<dbReference type="EMBL" id="NVOI01000139">
    <property type="protein sequence ID" value="PGG81806.1"/>
    <property type="molecule type" value="Genomic_DNA"/>
</dbReference>
<dbReference type="GO" id="GO:1901359">
    <property type="term" value="F:tungstate binding"/>
    <property type="evidence" value="ECO:0007669"/>
    <property type="project" value="UniProtKB-ARBA"/>
</dbReference>
<dbReference type="Pfam" id="PF13531">
    <property type="entry name" value="SBP_bac_11"/>
    <property type="match status" value="1"/>
</dbReference>
<dbReference type="FunFam" id="3.40.190.10:FF:000035">
    <property type="entry name" value="Molybdate ABC transporter substrate-binding protein"/>
    <property type="match status" value="1"/>
</dbReference>
<dbReference type="GO" id="GO:0015689">
    <property type="term" value="P:molybdate ion transport"/>
    <property type="evidence" value="ECO:0007669"/>
    <property type="project" value="InterPro"/>
</dbReference>
<dbReference type="NCBIfam" id="TIGR01256">
    <property type="entry name" value="modA"/>
    <property type="match status" value="1"/>
</dbReference>
<accession>A0A2B7VC29</accession>
<reference evidence="6 7" key="1">
    <citation type="submission" date="2017-09" db="EMBL/GenBank/DDBJ databases">
        <title>Large-scale bioinformatics analysis of Bacillus genomes uncovers conserved roles of natural products in bacterial physiology.</title>
        <authorList>
            <consortium name="Agbiome Team Llc"/>
            <person name="Bleich R.M."/>
            <person name="Grubbs K.J."/>
            <person name="Santa Maria K.C."/>
            <person name="Allen S.E."/>
            <person name="Farag S."/>
            <person name="Shank E.A."/>
            <person name="Bowers A."/>
        </authorList>
    </citation>
    <scope>NUCLEOTIDE SEQUENCE [LARGE SCALE GENOMIC DNA]</scope>
    <source>
        <strain evidence="6 7">AFS094862</strain>
    </source>
</reference>
<evidence type="ECO:0000313" key="6">
    <source>
        <dbReference type="EMBL" id="PGG81806.1"/>
    </source>
</evidence>
<dbReference type="RefSeq" id="WP_098072196.1">
    <property type="nucleotide sequence ID" value="NZ_JBALMW010000554.1"/>
</dbReference>
<dbReference type="SUPFAM" id="SSF53850">
    <property type="entry name" value="Periplasmic binding protein-like II"/>
    <property type="match status" value="1"/>
</dbReference>
<dbReference type="PANTHER" id="PTHR30632">
    <property type="entry name" value="MOLYBDATE-BINDING PERIPLASMIC PROTEIN"/>
    <property type="match status" value="1"/>
</dbReference>
<protein>
    <submittedName>
        <fullName evidence="6">Molybdate ABC transporter substrate-binding protein</fullName>
    </submittedName>
</protein>
<dbReference type="Gene3D" id="3.40.190.10">
    <property type="entry name" value="Periplasmic binding protein-like II"/>
    <property type="match status" value="2"/>
</dbReference>
<evidence type="ECO:0000256" key="5">
    <source>
        <dbReference type="PIRSR" id="PIRSR004846-1"/>
    </source>
</evidence>
<name>A0A2B7VC29_9BACI</name>
<sequence length="272" mass="29817">MKTIKSFLLCAVSVFTLAIFTGFSPALAEENVNKTEIKVFAAASLKDVLEEVTANYEKTHGNVKFTFTYGGSGSLQQMIEQGKSADLFISAAEKNFTPLVEKGYINPSQAINFLGNELVLATPIDNNIVHSFSDLNTNNVQKIAIGNPATVPAGMYAKQVFDGLNLYDVLKPKFVLATDVRHVLSLIETKQVDAGLVYKTDALISPQVKIVDTADSSLHDPIIYPMGVLKATLSPVETTEYYNYLQTDQVKETFVKYGFSVLNQKQELNKAA</sequence>
<evidence type="ECO:0000256" key="2">
    <source>
        <dbReference type="ARBA" id="ARBA00022505"/>
    </source>
</evidence>
<evidence type="ECO:0000256" key="1">
    <source>
        <dbReference type="ARBA" id="ARBA00009175"/>
    </source>
</evidence>
<gene>
    <name evidence="6" type="primary">modA</name>
    <name evidence="6" type="ORF">CON73_28540</name>
</gene>
<comment type="similarity">
    <text evidence="1">Belongs to the bacterial solute-binding protein ModA family.</text>
</comment>
<dbReference type="Proteomes" id="UP000225320">
    <property type="component" value="Unassembled WGS sequence"/>
</dbReference>